<gene>
    <name evidence="2" type="ORF">mPipKuh1_007656</name>
</gene>
<reference evidence="2 3" key="1">
    <citation type="journal article" date="2020" name="Nature">
        <title>Six reference-quality genomes reveal evolution of bat adaptations.</title>
        <authorList>
            <person name="Jebb D."/>
            <person name="Huang Z."/>
            <person name="Pippel M."/>
            <person name="Hughes G.M."/>
            <person name="Lavrichenko K."/>
            <person name="Devanna P."/>
            <person name="Winkler S."/>
            <person name="Jermiin L.S."/>
            <person name="Skirmuntt E.C."/>
            <person name="Katzourakis A."/>
            <person name="Burkitt-Gray L."/>
            <person name="Ray D.A."/>
            <person name="Sullivan K.A.M."/>
            <person name="Roscito J.G."/>
            <person name="Kirilenko B.M."/>
            <person name="Davalos L.M."/>
            <person name="Corthals A.P."/>
            <person name="Power M.L."/>
            <person name="Jones G."/>
            <person name="Ransome R.D."/>
            <person name="Dechmann D.K.N."/>
            <person name="Locatelli A.G."/>
            <person name="Puechmaille S.J."/>
            <person name="Fedrigo O."/>
            <person name="Jarvis E.D."/>
            <person name="Hiller M."/>
            <person name="Vernes S.C."/>
            <person name="Myers E.W."/>
            <person name="Teeling E.C."/>
        </authorList>
    </citation>
    <scope>NUCLEOTIDE SEQUENCE [LARGE SCALE GENOMIC DNA]</scope>
    <source>
        <strain evidence="2">MPipKuh1</strain>
        <tissue evidence="2">Flight muscle</tissue>
    </source>
</reference>
<accession>A0A7J8B1P5</accession>
<feature type="region of interest" description="Disordered" evidence="1">
    <location>
        <begin position="40"/>
        <end position="116"/>
    </location>
</feature>
<proteinExistence type="predicted"/>
<name>A0A7J8B1P5_PIPKU</name>
<protein>
    <submittedName>
        <fullName evidence="2">Uncharacterized protein</fullName>
    </submittedName>
</protein>
<keyword evidence="3" id="KW-1185">Reference proteome</keyword>
<comment type="caution">
    <text evidence="2">The sequence shown here is derived from an EMBL/GenBank/DDBJ whole genome shotgun (WGS) entry which is preliminary data.</text>
</comment>
<evidence type="ECO:0000313" key="3">
    <source>
        <dbReference type="Proteomes" id="UP000558488"/>
    </source>
</evidence>
<evidence type="ECO:0000256" key="1">
    <source>
        <dbReference type="SAM" id="MobiDB-lite"/>
    </source>
</evidence>
<evidence type="ECO:0000313" key="2">
    <source>
        <dbReference type="EMBL" id="KAF6392441.1"/>
    </source>
</evidence>
<sequence length="127" mass="13637">MGRGEEQEEVKRSAALKLASFTPITDTVMPCFMLPSQRQPCRASTPMTNVQNGKAKEMMGVGKPRCIGKGAPTKRGSAASLAWDGRNRQQMACSDDEGPSHQPKAQRQAIGAAVAPQAKHTYLVHSS</sequence>
<dbReference type="Proteomes" id="UP000558488">
    <property type="component" value="Unassembled WGS sequence"/>
</dbReference>
<dbReference type="AlphaFoldDB" id="A0A7J8B1P5"/>
<organism evidence="2 3">
    <name type="scientific">Pipistrellus kuhlii</name>
    <name type="common">Kuhl's pipistrelle</name>
    <dbReference type="NCBI Taxonomy" id="59472"/>
    <lineage>
        <taxon>Eukaryota</taxon>
        <taxon>Metazoa</taxon>
        <taxon>Chordata</taxon>
        <taxon>Craniata</taxon>
        <taxon>Vertebrata</taxon>
        <taxon>Euteleostomi</taxon>
        <taxon>Mammalia</taxon>
        <taxon>Eutheria</taxon>
        <taxon>Laurasiatheria</taxon>
        <taxon>Chiroptera</taxon>
        <taxon>Yangochiroptera</taxon>
        <taxon>Vespertilionidae</taxon>
        <taxon>Pipistrellus</taxon>
    </lineage>
</organism>
<dbReference type="EMBL" id="JACAGB010000001">
    <property type="protein sequence ID" value="KAF6392441.1"/>
    <property type="molecule type" value="Genomic_DNA"/>
</dbReference>